<proteinExistence type="inferred from homology"/>
<dbReference type="STRING" id="638301.HMPREF0444_0756"/>
<comment type="subcellular location">
    <subcellularLocation>
        <location evidence="2 8">Cytoplasm</location>
    </subcellularLocation>
</comment>
<evidence type="ECO:0000256" key="1">
    <source>
        <dbReference type="ARBA" id="ARBA00001585"/>
    </source>
</evidence>
<protein>
    <recommendedName>
        <fullName evidence="8 10">Proline iminopeptidase</fullName>
        <shortName evidence="8">PIP</shortName>
        <ecNumber evidence="8 10">3.4.11.5</ecNumber>
    </recommendedName>
    <alternativeName>
        <fullName evidence="8">Prolyl aminopeptidase</fullName>
    </alternativeName>
</protein>
<dbReference type="GO" id="GO:0004177">
    <property type="term" value="F:aminopeptidase activity"/>
    <property type="evidence" value="ECO:0007669"/>
    <property type="project" value="UniProtKB-UniRule"/>
</dbReference>
<name>C8NFR1_9LACT</name>
<evidence type="ECO:0000256" key="3">
    <source>
        <dbReference type="ARBA" id="ARBA00010088"/>
    </source>
</evidence>
<dbReference type="InterPro" id="IPR000073">
    <property type="entry name" value="AB_hydrolase_1"/>
</dbReference>
<reference evidence="12 13" key="1">
    <citation type="submission" date="2009-08" db="EMBL/GenBank/DDBJ databases">
        <authorList>
            <person name="Muzny D."/>
            <person name="Qin X."/>
            <person name="Deng J."/>
            <person name="Jiang H."/>
            <person name="Liu Y."/>
            <person name="Qu J."/>
            <person name="Song X.-Z."/>
            <person name="Zhang L."/>
            <person name="Thornton R."/>
            <person name="Coyle M."/>
            <person name="Francisco L."/>
            <person name="Jackson L."/>
            <person name="Javaid M."/>
            <person name="Korchina V."/>
            <person name="Kovar C."/>
            <person name="Mata R."/>
            <person name="Mathew T."/>
            <person name="Ngo R."/>
            <person name="Nguyen L."/>
            <person name="Nguyen N."/>
            <person name="Okwuonu G."/>
            <person name="Ongeri F."/>
            <person name="Pham C."/>
            <person name="Simmons D."/>
            <person name="Wilczek-Boney K."/>
            <person name="Hale W."/>
            <person name="Jakkamsetti A."/>
            <person name="Pham P."/>
            <person name="Ruth R."/>
            <person name="San Lucas F."/>
            <person name="Warren J."/>
            <person name="Zhang J."/>
            <person name="Zhao Z."/>
            <person name="Zhou C."/>
            <person name="Zhu D."/>
            <person name="Lee S."/>
            <person name="Bess C."/>
            <person name="Blankenburg K."/>
            <person name="Forbes L."/>
            <person name="Fu Q."/>
            <person name="Gubbala S."/>
            <person name="Hirani K."/>
            <person name="Jayaseelan J.C."/>
            <person name="Lara F."/>
            <person name="Munidasa M."/>
            <person name="Palculict T."/>
            <person name="Patil S."/>
            <person name="Pu L.-L."/>
            <person name="Saada N."/>
            <person name="Tang L."/>
            <person name="Weissenberger G."/>
            <person name="Zhu Y."/>
            <person name="Hemphill L."/>
            <person name="Shang Y."/>
            <person name="Youmans B."/>
            <person name="Ayvaz T."/>
            <person name="Ross M."/>
            <person name="Santibanez J."/>
            <person name="Aqrawi P."/>
            <person name="Gross S."/>
            <person name="Joshi V."/>
            <person name="Fowler G."/>
            <person name="Nazareth L."/>
            <person name="Reid J."/>
            <person name="Worley K."/>
            <person name="Petrosino J."/>
            <person name="Highlander S."/>
            <person name="Gibbs R."/>
        </authorList>
    </citation>
    <scope>NUCLEOTIDE SEQUENCE [LARGE SCALE GENOMIC DNA]</scope>
    <source>
        <strain evidence="12 13">ATCC 49175</strain>
    </source>
</reference>
<dbReference type="RefSeq" id="WP_005606683.1">
    <property type="nucleotide sequence ID" value="NZ_CP102283.1"/>
</dbReference>
<dbReference type="HOGENOM" id="CLU_043739_2_2_9"/>
<dbReference type="eggNOG" id="COG0596">
    <property type="taxonomic scope" value="Bacteria"/>
</dbReference>
<evidence type="ECO:0000259" key="11">
    <source>
        <dbReference type="Pfam" id="PF00561"/>
    </source>
</evidence>
<evidence type="ECO:0000256" key="5">
    <source>
        <dbReference type="ARBA" id="ARBA00022490"/>
    </source>
</evidence>
<comment type="caution">
    <text evidence="12">The sequence shown here is derived from an EMBL/GenBank/DDBJ whole genome shotgun (WGS) entry which is preliminary data.</text>
</comment>
<evidence type="ECO:0000256" key="7">
    <source>
        <dbReference type="ARBA" id="ARBA00022801"/>
    </source>
</evidence>
<dbReference type="SUPFAM" id="SSF53474">
    <property type="entry name" value="alpha/beta-Hydrolases"/>
    <property type="match status" value="1"/>
</dbReference>
<dbReference type="AlphaFoldDB" id="C8NFR1"/>
<dbReference type="InterPro" id="IPR029058">
    <property type="entry name" value="AB_hydrolase_fold"/>
</dbReference>
<keyword evidence="4 8" id="KW-0031">Aminopeptidase</keyword>
<dbReference type="EC" id="3.4.11.5" evidence="8 10"/>
<feature type="domain" description="AB hydrolase-1" evidence="11">
    <location>
        <begin position="37"/>
        <end position="199"/>
    </location>
</feature>
<dbReference type="Proteomes" id="UP000005926">
    <property type="component" value="Unassembled WGS sequence"/>
</dbReference>
<dbReference type="Pfam" id="PF00561">
    <property type="entry name" value="Abhydrolase_1"/>
    <property type="match status" value="1"/>
</dbReference>
<gene>
    <name evidence="12" type="primary">pip</name>
    <name evidence="12" type="ORF">HMPREF0444_0756</name>
</gene>
<feature type="active site" evidence="9">
    <location>
        <position position="267"/>
    </location>
</feature>
<sequence>MRTEVYPEIEIYNEHMIPVGALHTIYVEESGNPLGHPVVVLHGGPGGASSPANRQFFDPEFYRIIQFDQRGCGKSTPFASLEENTTQDLVADMEKIRTTLGIDKWLVFGGSWGTTLALHYTIAHRERVVGLMLRGIFLGRQSDVDWLYQDGASHFYPENFEKFKAPIPVEEQGELVNAYYKRLTSEDESICLEAARAWAEWEHGLVKLIPYDPIVWDEAGIRGALTIARMECHFFYHHCFVEDDNFILNHADAFKGIPMHIVHGRYDVDCLPSAAFELAQAVDGSELIFAQAAGHTAMEPATMEALVGFSEKCKIYFK</sequence>
<dbReference type="GO" id="GO:0006508">
    <property type="term" value="P:proteolysis"/>
    <property type="evidence" value="ECO:0007669"/>
    <property type="project" value="UniProtKB-KW"/>
</dbReference>
<dbReference type="PRINTS" id="PR00793">
    <property type="entry name" value="PROAMNOPTASE"/>
</dbReference>
<evidence type="ECO:0000256" key="2">
    <source>
        <dbReference type="ARBA" id="ARBA00004496"/>
    </source>
</evidence>
<dbReference type="NCBIfam" id="TIGR01249">
    <property type="entry name" value="pro_imino_pep_1"/>
    <property type="match status" value="1"/>
</dbReference>
<dbReference type="InterPro" id="IPR005944">
    <property type="entry name" value="Pro_iminopeptidase"/>
</dbReference>
<keyword evidence="5 8" id="KW-0963">Cytoplasm</keyword>
<keyword evidence="6 8" id="KW-0645">Protease</keyword>
<evidence type="ECO:0000313" key="12">
    <source>
        <dbReference type="EMBL" id="EEW37397.1"/>
    </source>
</evidence>
<dbReference type="PANTHER" id="PTHR43722:SF1">
    <property type="entry name" value="PROLINE IMINOPEPTIDASE"/>
    <property type="match status" value="1"/>
</dbReference>
<dbReference type="PIRSF" id="PIRSF006431">
    <property type="entry name" value="Pept_S33"/>
    <property type="match status" value="1"/>
</dbReference>
<feature type="active site" description="Proton donor" evidence="9">
    <location>
        <position position="295"/>
    </location>
</feature>
<evidence type="ECO:0000256" key="4">
    <source>
        <dbReference type="ARBA" id="ARBA00022438"/>
    </source>
</evidence>
<dbReference type="MEROPS" id="S33.001"/>
<evidence type="ECO:0000256" key="6">
    <source>
        <dbReference type="ARBA" id="ARBA00022670"/>
    </source>
</evidence>
<keyword evidence="7 8" id="KW-0378">Hydrolase</keyword>
<evidence type="ECO:0000256" key="8">
    <source>
        <dbReference type="PIRNR" id="PIRNR006431"/>
    </source>
</evidence>
<evidence type="ECO:0000256" key="10">
    <source>
        <dbReference type="RuleBase" id="RU003421"/>
    </source>
</evidence>
<comment type="similarity">
    <text evidence="3 8 10">Belongs to the peptidase S33 family.</text>
</comment>
<dbReference type="ESTHER" id="9lact-c8nfr1">
    <property type="family name" value="Proline_iminopeptidase"/>
</dbReference>
<dbReference type="GeneID" id="78412905"/>
<keyword evidence="13" id="KW-1185">Reference proteome</keyword>
<organism evidence="12 13">
    <name type="scientific">Granulicatella adiacens ATCC 49175</name>
    <dbReference type="NCBI Taxonomy" id="638301"/>
    <lineage>
        <taxon>Bacteria</taxon>
        <taxon>Bacillati</taxon>
        <taxon>Bacillota</taxon>
        <taxon>Bacilli</taxon>
        <taxon>Lactobacillales</taxon>
        <taxon>Carnobacteriaceae</taxon>
        <taxon>Granulicatella</taxon>
    </lineage>
</organism>
<feature type="active site" description="Nucleophile" evidence="9">
    <location>
        <position position="111"/>
    </location>
</feature>
<dbReference type="InterPro" id="IPR002410">
    <property type="entry name" value="Peptidase_S33"/>
</dbReference>
<evidence type="ECO:0000256" key="9">
    <source>
        <dbReference type="PIRSR" id="PIRSR006431-1"/>
    </source>
</evidence>
<dbReference type="Gene3D" id="3.40.50.1820">
    <property type="entry name" value="alpha/beta hydrolase"/>
    <property type="match status" value="1"/>
</dbReference>
<comment type="catalytic activity">
    <reaction evidence="1 8 10">
        <text>Release of N-terminal proline from a peptide.</text>
        <dbReference type="EC" id="3.4.11.5"/>
    </reaction>
</comment>
<evidence type="ECO:0000313" key="13">
    <source>
        <dbReference type="Proteomes" id="UP000005926"/>
    </source>
</evidence>
<dbReference type="EMBL" id="ACKZ01000016">
    <property type="protein sequence ID" value="EEW37397.1"/>
    <property type="molecule type" value="Genomic_DNA"/>
</dbReference>
<dbReference type="PANTHER" id="PTHR43722">
    <property type="entry name" value="PROLINE IMINOPEPTIDASE"/>
    <property type="match status" value="1"/>
</dbReference>
<accession>C8NFR1</accession>
<dbReference type="GO" id="GO:0005737">
    <property type="term" value="C:cytoplasm"/>
    <property type="evidence" value="ECO:0007669"/>
    <property type="project" value="UniProtKB-SubCell"/>
</dbReference>